<dbReference type="Gene3D" id="2.70.20.10">
    <property type="entry name" value="Topoisomerase I, domain 3"/>
    <property type="match status" value="1"/>
</dbReference>
<dbReference type="PROSITE" id="PS50880">
    <property type="entry name" value="TOPRIM"/>
    <property type="match status" value="1"/>
</dbReference>
<dbReference type="SMART" id="SM00436">
    <property type="entry name" value="TOP1Bc"/>
    <property type="match status" value="1"/>
</dbReference>
<dbReference type="InterPro" id="IPR034144">
    <property type="entry name" value="TOPRIM_TopoIII"/>
</dbReference>
<dbReference type="Proteomes" id="UP000004349">
    <property type="component" value="Unassembled WGS sequence"/>
</dbReference>
<dbReference type="Pfam" id="PF01751">
    <property type="entry name" value="Toprim"/>
    <property type="match status" value="1"/>
</dbReference>
<dbReference type="GO" id="GO:0006310">
    <property type="term" value="P:DNA recombination"/>
    <property type="evidence" value="ECO:0007669"/>
    <property type="project" value="TreeGrafter"/>
</dbReference>
<dbReference type="InterPro" id="IPR023405">
    <property type="entry name" value="Topo_IA_core_domain"/>
</dbReference>
<dbReference type="InterPro" id="IPR000380">
    <property type="entry name" value="Topo_IA"/>
</dbReference>
<dbReference type="CDD" id="cd03362">
    <property type="entry name" value="TOPRIM_TopoIA_TopoIII"/>
    <property type="match status" value="1"/>
</dbReference>
<evidence type="ECO:0000256" key="5">
    <source>
        <dbReference type="ARBA" id="ARBA00022842"/>
    </source>
</evidence>
<reference evidence="15 16" key="1">
    <citation type="journal article" date="2012" name="Int. J. Syst. Evol. Microbiol.">
        <title>Vibrio caribbeanicus sp. nov., isolated from the marine sponge Scleritoderma cyanea.</title>
        <authorList>
            <person name="Hoffmann M."/>
            <person name="Monday S.R."/>
            <person name="Allard M.W."/>
            <person name="Strain E.A."/>
            <person name="Whittaker P."/>
            <person name="Naum M."/>
            <person name="McCarthy P.J."/>
            <person name="Lopez J.V."/>
            <person name="Fischer M."/>
            <person name="Brown E.W."/>
        </authorList>
    </citation>
    <scope>NUCLEOTIDE SEQUENCE [LARGE SCALE GENOMIC DNA]</scope>
    <source>
        <strain evidence="15 16">LMG 19158</strain>
    </source>
</reference>
<dbReference type="PROSITE" id="PS00396">
    <property type="entry name" value="TOPO_IA_1"/>
    <property type="match status" value="1"/>
</dbReference>
<evidence type="ECO:0000256" key="4">
    <source>
        <dbReference type="ARBA" id="ARBA00022723"/>
    </source>
</evidence>
<dbReference type="eggNOG" id="COG0550">
    <property type="taxonomic scope" value="Bacteria"/>
</dbReference>
<dbReference type="InterPro" id="IPR013826">
    <property type="entry name" value="Topo_IA_cen_sub3"/>
</dbReference>
<dbReference type="Gene3D" id="3.40.50.140">
    <property type="match status" value="1"/>
</dbReference>
<dbReference type="NCBIfam" id="TIGR01056">
    <property type="entry name" value="topB"/>
    <property type="match status" value="1"/>
</dbReference>
<dbReference type="GO" id="GO:0043597">
    <property type="term" value="C:cytoplasmic replication fork"/>
    <property type="evidence" value="ECO:0007669"/>
    <property type="project" value="TreeGrafter"/>
</dbReference>
<dbReference type="GO" id="GO:0006281">
    <property type="term" value="P:DNA repair"/>
    <property type="evidence" value="ECO:0007669"/>
    <property type="project" value="TreeGrafter"/>
</dbReference>
<dbReference type="InterPro" id="IPR023406">
    <property type="entry name" value="Topo_IA_AS"/>
</dbReference>
<dbReference type="GO" id="GO:0006265">
    <property type="term" value="P:DNA topological change"/>
    <property type="evidence" value="ECO:0007669"/>
    <property type="project" value="InterPro"/>
</dbReference>
<dbReference type="NCBIfam" id="NF005829">
    <property type="entry name" value="PRK07726.1"/>
    <property type="match status" value="1"/>
</dbReference>
<dbReference type="SUPFAM" id="SSF56712">
    <property type="entry name" value="Prokaryotic type I DNA topoisomerase"/>
    <property type="match status" value="1"/>
</dbReference>
<keyword evidence="7" id="KW-0238">DNA-binding</keyword>
<protein>
    <recommendedName>
        <fullName evidence="3">DNA topoisomerase</fullName>
        <ecNumber evidence="3">5.6.2.1</ecNumber>
    </recommendedName>
    <alternativeName>
        <fullName evidence="12">Omega-protein</fullName>
    </alternativeName>
    <alternativeName>
        <fullName evidence="11">Relaxing enzyme</fullName>
    </alternativeName>
    <alternativeName>
        <fullName evidence="9">Swivelase</fullName>
    </alternativeName>
    <alternativeName>
        <fullName evidence="10">Untwisting enzyme</fullName>
    </alternativeName>
</protein>
<dbReference type="Gene3D" id="1.10.290.10">
    <property type="entry name" value="Topoisomerase I, domain 4"/>
    <property type="match status" value="1"/>
</dbReference>
<keyword evidence="5" id="KW-0460">Magnesium</keyword>
<organism evidence="15 16">
    <name type="scientific">Vibrio scophthalmi LMG 19158</name>
    <dbReference type="NCBI Taxonomy" id="870967"/>
    <lineage>
        <taxon>Bacteria</taxon>
        <taxon>Pseudomonadati</taxon>
        <taxon>Pseudomonadota</taxon>
        <taxon>Gammaproteobacteria</taxon>
        <taxon>Vibrionales</taxon>
        <taxon>Vibrionaceae</taxon>
        <taxon>Vibrio</taxon>
    </lineage>
</organism>
<name>F9RQN7_9VIBR</name>
<dbReference type="EC" id="5.6.2.1" evidence="3"/>
<dbReference type="GO" id="GO:0003917">
    <property type="term" value="F:DNA topoisomerase type I (single strand cut, ATP-independent) activity"/>
    <property type="evidence" value="ECO:0007669"/>
    <property type="project" value="UniProtKB-EC"/>
</dbReference>
<dbReference type="GO" id="GO:0046872">
    <property type="term" value="F:metal ion binding"/>
    <property type="evidence" value="ECO:0007669"/>
    <property type="project" value="UniProtKB-KW"/>
</dbReference>
<evidence type="ECO:0000256" key="7">
    <source>
        <dbReference type="ARBA" id="ARBA00023125"/>
    </source>
</evidence>
<evidence type="ECO:0000259" key="13">
    <source>
        <dbReference type="PROSITE" id="PS50880"/>
    </source>
</evidence>
<evidence type="ECO:0000256" key="2">
    <source>
        <dbReference type="ARBA" id="ARBA00009446"/>
    </source>
</evidence>
<evidence type="ECO:0000313" key="16">
    <source>
        <dbReference type="Proteomes" id="UP000004349"/>
    </source>
</evidence>
<dbReference type="PANTHER" id="PTHR11390">
    <property type="entry name" value="PROKARYOTIC DNA TOPOISOMERASE"/>
    <property type="match status" value="1"/>
</dbReference>
<evidence type="ECO:0000256" key="10">
    <source>
        <dbReference type="ARBA" id="ARBA00031985"/>
    </source>
</evidence>
<dbReference type="InterPro" id="IPR005738">
    <property type="entry name" value="TopoIII"/>
</dbReference>
<dbReference type="AlphaFoldDB" id="F9RQN7"/>
<proteinExistence type="inferred from homology"/>
<evidence type="ECO:0000256" key="6">
    <source>
        <dbReference type="ARBA" id="ARBA00023029"/>
    </source>
</evidence>
<comment type="catalytic activity">
    <reaction evidence="1">
        <text>ATP-independent breakage of single-stranded DNA, followed by passage and rejoining.</text>
        <dbReference type="EC" id="5.6.2.1"/>
    </reaction>
</comment>
<dbReference type="InterPro" id="IPR003601">
    <property type="entry name" value="Topo_IA_2"/>
</dbReference>
<dbReference type="GO" id="GO:0003677">
    <property type="term" value="F:DNA binding"/>
    <property type="evidence" value="ECO:0007669"/>
    <property type="project" value="UniProtKB-KW"/>
</dbReference>
<dbReference type="PRINTS" id="PR00417">
    <property type="entry name" value="PRTPISMRASEI"/>
</dbReference>
<evidence type="ECO:0000313" key="15">
    <source>
        <dbReference type="EMBL" id="EGU33968.1"/>
    </source>
</evidence>
<accession>F9RQN7</accession>
<evidence type="ECO:0000256" key="9">
    <source>
        <dbReference type="ARBA" id="ARBA00030003"/>
    </source>
</evidence>
<evidence type="ECO:0000259" key="14">
    <source>
        <dbReference type="PROSITE" id="PS52039"/>
    </source>
</evidence>
<dbReference type="InterPro" id="IPR006171">
    <property type="entry name" value="TOPRIM_dom"/>
</dbReference>
<dbReference type="InterPro" id="IPR013497">
    <property type="entry name" value="Topo_IA_cen"/>
</dbReference>
<dbReference type="SMART" id="SM00493">
    <property type="entry name" value="TOPRIM"/>
    <property type="match status" value="1"/>
</dbReference>
<evidence type="ECO:0000256" key="3">
    <source>
        <dbReference type="ARBA" id="ARBA00012891"/>
    </source>
</evidence>
<keyword evidence="6" id="KW-0799">Topoisomerase</keyword>
<dbReference type="PROSITE" id="PS52039">
    <property type="entry name" value="TOPO_IA_2"/>
    <property type="match status" value="1"/>
</dbReference>
<evidence type="ECO:0000256" key="8">
    <source>
        <dbReference type="ARBA" id="ARBA00023235"/>
    </source>
</evidence>
<dbReference type="Pfam" id="PF01131">
    <property type="entry name" value="Topoisom_bac"/>
    <property type="match status" value="1"/>
</dbReference>
<dbReference type="RefSeq" id="WP_005596770.1">
    <property type="nucleotide sequence ID" value="NZ_AFWE01000170.1"/>
</dbReference>
<feature type="domain" description="Topo IA-type catalytic" evidence="14">
    <location>
        <begin position="154"/>
        <end position="602"/>
    </location>
</feature>
<dbReference type="SMART" id="SM00437">
    <property type="entry name" value="TOP1Ac"/>
    <property type="match status" value="1"/>
</dbReference>
<keyword evidence="8 15" id="KW-0413">Isomerase</keyword>
<feature type="domain" description="Toprim" evidence="13">
    <location>
        <begin position="1"/>
        <end position="137"/>
    </location>
</feature>
<dbReference type="InterPro" id="IPR003602">
    <property type="entry name" value="Topo_IA_DNA-bd_dom"/>
</dbReference>
<evidence type="ECO:0000256" key="12">
    <source>
        <dbReference type="ARBA" id="ARBA00032877"/>
    </source>
</evidence>
<evidence type="ECO:0000256" key="11">
    <source>
        <dbReference type="ARBA" id="ARBA00032235"/>
    </source>
</evidence>
<dbReference type="CDD" id="cd00186">
    <property type="entry name" value="TOP1Ac"/>
    <property type="match status" value="1"/>
</dbReference>
<dbReference type="InterPro" id="IPR013825">
    <property type="entry name" value="Topo_IA_cen_sub2"/>
</dbReference>
<comment type="similarity">
    <text evidence="2">Belongs to the type IA topoisomerase family.</text>
</comment>
<comment type="caution">
    <text evidence="15">The sequence shown here is derived from an EMBL/GenBank/DDBJ whole genome shotgun (WGS) entry which is preliminary data.</text>
</comment>
<dbReference type="InterPro" id="IPR013824">
    <property type="entry name" value="Topo_IA_cen_sub1"/>
</dbReference>
<dbReference type="PANTHER" id="PTHR11390:SF21">
    <property type="entry name" value="DNA TOPOISOMERASE 3-ALPHA"/>
    <property type="match status" value="1"/>
</dbReference>
<sequence length="672" mass="75239">MRLFIAEKPSLGRAIAETIGIKKSHKGYIECVNGDIVTWCIGHLLEQAEPEHYDEALKSWSFDTLPIIPKEWGYVAKEETQDQLEIVLEWIGKSDVIVNAGDPDREGAYLVNEILEFAKIPQKKWDNALRVLINDLNPKAVEIALEGIEPNSQHMAMSDAAKCRSRADWLIGMNISRVCTLLGKRQGHPSVFSFGRVQTPTCQLVVKRDLEIANFKSVPFFDIDAHFEHDGIPFKAKWQVTEQFGGEDKRCIDKEQAQTVVNLVSNEQAIVTTCETKRAKSQPPLPFSLKTLQEAMSSQYGYGAKQTLDIVQRLYEKHKIVSYPRTDQQYLTTLKRDEIELILGNLEGVNNKELAQWATDADTSLVSPCWNDKKLEGKAHTAIIPTTRAPDLDALDDEELNLFHAIASRYLAQFFPVAEDDKTVIELRVGEHDFKTTGTVEIEKGWRVVLGKNKESDKDDQSLPVLGEGQEIAVSKAELLEKKTTPPKPYTEGTLLNAMCNIAKEVTDPALKAKLKETAGLGTEATRAGMIETLKERGYLETKGKNIVSTPLGQMLILGLPNKLRDPAMTAIWEQQLDVVESGECSLEKFMAVIEKTVTGYVDDFKSEKLVFKLPQSTLPKCPKKDCAGFALEYEGKKGKAFKCSVCETRYQYDKGKVGKEIKKIKKLGEAK</sequence>
<evidence type="ECO:0000256" key="1">
    <source>
        <dbReference type="ARBA" id="ARBA00000213"/>
    </source>
</evidence>
<dbReference type="EMBL" id="AFWE01000170">
    <property type="protein sequence ID" value="EGU33968.1"/>
    <property type="molecule type" value="Genomic_DNA"/>
</dbReference>
<dbReference type="Gene3D" id="1.10.460.10">
    <property type="entry name" value="Topoisomerase I, domain 2"/>
    <property type="match status" value="1"/>
</dbReference>
<keyword evidence="4" id="KW-0479">Metal-binding</keyword>
<gene>
    <name evidence="15" type="ORF">VIS19158_10944</name>
</gene>